<dbReference type="OrthoDB" id="983479at2759"/>
<feature type="domain" description="PDZ" evidence="2">
    <location>
        <begin position="1"/>
        <end position="77"/>
    </location>
</feature>
<dbReference type="Gene3D" id="2.30.42.10">
    <property type="match status" value="1"/>
</dbReference>
<accession>A0A835ZHI9</accession>
<sequence>MRVEEKDLPPPPGTGGSMRSCTVVTRVSEDGQAHGQGVQTGCVMVGVNGEQYLGHAHAVAALKHGRRPVTVRLRRAGV</sequence>
<dbReference type="SUPFAM" id="SSF50156">
    <property type="entry name" value="PDZ domain-like"/>
    <property type="match status" value="1"/>
</dbReference>
<feature type="region of interest" description="Disordered" evidence="1">
    <location>
        <begin position="1"/>
        <end position="20"/>
    </location>
</feature>
<dbReference type="InterPro" id="IPR036034">
    <property type="entry name" value="PDZ_sf"/>
</dbReference>
<reference evidence="3" key="1">
    <citation type="submission" date="2021-02" db="EMBL/GenBank/DDBJ databases">
        <title>First Annotated Genome of the Yellow-green Alga Tribonema minus.</title>
        <authorList>
            <person name="Mahan K.M."/>
        </authorList>
    </citation>
    <scope>NUCLEOTIDE SEQUENCE</scope>
    <source>
        <strain evidence="3">UTEX B ZZ1240</strain>
    </source>
</reference>
<dbReference type="EMBL" id="JAFCMP010000008">
    <property type="protein sequence ID" value="KAG5192299.1"/>
    <property type="molecule type" value="Genomic_DNA"/>
</dbReference>
<evidence type="ECO:0000259" key="2">
    <source>
        <dbReference type="PROSITE" id="PS50106"/>
    </source>
</evidence>
<organism evidence="3 4">
    <name type="scientific">Tribonema minus</name>
    <dbReference type="NCBI Taxonomy" id="303371"/>
    <lineage>
        <taxon>Eukaryota</taxon>
        <taxon>Sar</taxon>
        <taxon>Stramenopiles</taxon>
        <taxon>Ochrophyta</taxon>
        <taxon>PX clade</taxon>
        <taxon>Xanthophyceae</taxon>
        <taxon>Tribonematales</taxon>
        <taxon>Tribonemataceae</taxon>
        <taxon>Tribonema</taxon>
    </lineage>
</organism>
<gene>
    <name evidence="3" type="ORF">JKP88DRAFT_173712</name>
</gene>
<keyword evidence="4" id="KW-1185">Reference proteome</keyword>
<protein>
    <recommendedName>
        <fullName evidence="2">PDZ domain-containing protein</fullName>
    </recommendedName>
</protein>
<evidence type="ECO:0000313" key="4">
    <source>
        <dbReference type="Proteomes" id="UP000664859"/>
    </source>
</evidence>
<comment type="caution">
    <text evidence="3">The sequence shown here is derived from an EMBL/GenBank/DDBJ whole genome shotgun (WGS) entry which is preliminary data.</text>
</comment>
<dbReference type="InterPro" id="IPR001478">
    <property type="entry name" value="PDZ"/>
</dbReference>
<dbReference type="Proteomes" id="UP000664859">
    <property type="component" value="Unassembled WGS sequence"/>
</dbReference>
<evidence type="ECO:0000256" key="1">
    <source>
        <dbReference type="SAM" id="MobiDB-lite"/>
    </source>
</evidence>
<name>A0A835ZHI9_9STRA</name>
<proteinExistence type="predicted"/>
<evidence type="ECO:0000313" key="3">
    <source>
        <dbReference type="EMBL" id="KAG5192299.1"/>
    </source>
</evidence>
<dbReference type="PROSITE" id="PS50106">
    <property type="entry name" value="PDZ"/>
    <property type="match status" value="1"/>
</dbReference>
<dbReference type="AlphaFoldDB" id="A0A835ZHI9"/>